<dbReference type="Proteomes" id="UP000583929">
    <property type="component" value="Unassembled WGS sequence"/>
</dbReference>
<dbReference type="EMBL" id="JAATIQ010000039">
    <property type="protein sequence ID" value="KAF4395714.1"/>
    <property type="molecule type" value="Genomic_DNA"/>
</dbReference>
<dbReference type="AlphaFoldDB" id="A0A7J6HKD4"/>
<evidence type="ECO:0000313" key="3">
    <source>
        <dbReference type="Proteomes" id="UP000525078"/>
    </source>
</evidence>
<organism evidence="2 4">
    <name type="scientific">Cannabis sativa</name>
    <name type="common">Hemp</name>
    <name type="synonym">Marijuana</name>
    <dbReference type="NCBI Taxonomy" id="3483"/>
    <lineage>
        <taxon>Eukaryota</taxon>
        <taxon>Viridiplantae</taxon>
        <taxon>Streptophyta</taxon>
        <taxon>Embryophyta</taxon>
        <taxon>Tracheophyta</taxon>
        <taxon>Spermatophyta</taxon>
        <taxon>Magnoliopsida</taxon>
        <taxon>eudicotyledons</taxon>
        <taxon>Gunneridae</taxon>
        <taxon>Pentapetalae</taxon>
        <taxon>rosids</taxon>
        <taxon>fabids</taxon>
        <taxon>Rosales</taxon>
        <taxon>Cannabaceae</taxon>
        <taxon>Cannabis</taxon>
    </lineage>
</organism>
<accession>A0A7J6HKD4</accession>
<reference evidence="3 4" key="1">
    <citation type="journal article" date="2020" name="bioRxiv">
        <title>Sequence and annotation of 42 cannabis genomes reveals extensive copy number variation in cannabinoid synthesis and pathogen resistance genes.</title>
        <authorList>
            <person name="Mckernan K.J."/>
            <person name="Helbert Y."/>
            <person name="Kane L.T."/>
            <person name="Ebling H."/>
            <person name="Zhang L."/>
            <person name="Liu B."/>
            <person name="Eaton Z."/>
            <person name="Mclaughlin S."/>
            <person name="Kingan S."/>
            <person name="Baybayan P."/>
            <person name="Concepcion G."/>
            <person name="Jordan M."/>
            <person name="Riva A."/>
            <person name="Barbazuk W."/>
            <person name="Harkins T."/>
        </authorList>
    </citation>
    <scope>NUCLEOTIDE SEQUENCE [LARGE SCALE GENOMIC DNA]</scope>
    <source>
        <strain evidence="3 4">cv. Jamaican Lion 4</strain>
        <strain evidence="2">Father</strain>
        <strain evidence="1">Mother</strain>
        <tissue evidence="2">Leaf</tissue>
    </source>
</reference>
<keyword evidence="4" id="KW-1185">Reference proteome</keyword>
<dbReference type="Proteomes" id="UP000525078">
    <property type="component" value="Unassembled WGS sequence"/>
</dbReference>
<evidence type="ECO:0000313" key="1">
    <source>
        <dbReference type="EMBL" id="KAF4386120.1"/>
    </source>
</evidence>
<proteinExistence type="predicted"/>
<dbReference type="InterPro" id="IPR011990">
    <property type="entry name" value="TPR-like_helical_dom_sf"/>
</dbReference>
<comment type="caution">
    <text evidence="2">The sequence shown here is derived from an EMBL/GenBank/DDBJ whole genome shotgun (WGS) entry which is preliminary data.</text>
</comment>
<protein>
    <submittedName>
        <fullName evidence="2">Uncharacterized protein</fullName>
    </submittedName>
</protein>
<dbReference type="EMBL" id="JAATIP010000043">
    <property type="protein sequence ID" value="KAF4386120.1"/>
    <property type="molecule type" value="Genomic_DNA"/>
</dbReference>
<dbReference type="PANTHER" id="PTHR26312">
    <property type="entry name" value="TETRATRICOPEPTIDE REPEAT PROTEIN 5"/>
    <property type="match status" value="1"/>
</dbReference>
<name>A0A7J6HKD4_CANSA</name>
<dbReference type="PANTHER" id="PTHR26312:SF176">
    <property type="entry name" value="TETRATRICOPEPTIDE-LIKE HELICAL DOMAIN-CONTAINING PROTEIN-RELATED"/>
    <property type="match status" value="1"/>
</dbReference>
<dbReference type="SUPFAM" id="SSF48452">
    <property type="entry name" value="TPR-like"/>
    <property type="match status" value="1"/>
</dbReference>
<evidence type="ECO:0000313" key="4">
    <source>
        <dbReference type="Proteomes" id="UP000583929"/>
    </source>
</evidence>
<sequence length="496" mass="57331">MGFGVFSPMIGQSLQCRVPLSRSSFSCSSSEVPAISFPNKLIGKSPALTHGLVLRSWDSFGLRHSRVCRASFGDFSDEEFSNQIEELPQKLSLPDEQEHDDVEKKDESTKVYLNLKYPNGENYKNNSFPIPFSSFKFDSSRPPLLGIEPEPPKWPERTEIVRASIERKANSIELPLSLRIIRKQRKWEEKYRKTEDSTYCSVSKVFSCMVFMVRELQTCALSLRENLYDEDLQVIITKMQRDMNVSFVWLFQNVFSRTPTLMVYLMILLPNFIVQSMYDNVYCGSIMSLPSYNGDKANSLGIGTKGSVQFPHFVNDNRNEVPFLGIEEIKLWDSFLDEALKMQAESWGEALDQETLQQFVSPFNVQLEQDDYEHHFRTDLSYQIGLAREHNNPLLLSNYAQFLYLVYHDNNRAEECFRRAVEAEPPDAEALSRYADFLWIVRKDLWGAEERYQQAMAMESNNSYHASKYANFLWSTGGDETCFPLDSSHENCHKVL</sequence>
<evidence type="ECO:0000313" key="2">
    <source>
        <dbReference type="EMBL" id="KAF4395714.1"/>
    </source>
</evidence>
<gene>
    <name evidence="1" type="ORF">F8388_016372</name>
    <name evidence="2" type="ORF">G4B88_013488</name>
</gene>
<dbReference type="Gene3D" id="1.25.40.10">
    <property type="entry name" value="Tetratricopeptide repeat domain"/>
    <property type="match status" value="1"/>
</dbReference>